<sequence length="162" mass="17026">MSPASRRSSSASASSSSYYAASSSSSIAASSVRLPSPYTPRVRGAPDAVALLDSARARAEPEYARAVLHAYAGAKLARGRPRVKVNAKLLSLERQYPAYAPDFAAVRLALDLPLCMILGPHTPGYDADNPFHYAHRGRVLPPPAYDGPPAYGGDGDAPAYAP</sequence>
<organism evidence="2 3">
    <name type="scientific">Vanrija albida</name>
    <dbReference type="NCBI Taxonomy" id="181172"/>
    <lineage>
        <taxon>Eukaryota</taxon>
        <taxon>Fungi</taxon>
        <taxon>Dikarya</taxon>
        <taxon>Basidiomycota</taxon>
        <taxon>Agaricomycotina</taxon>
        <taxon>Tremellomycetes</taxon>
        <taxon>Trichosporonales</taxon>
        <taxon>Trichosporonaceae</taxon>
        <taxon>Vanrija</taxon>
    </lineage>
</organism>
<evidence type="ECO:0000313" key="2">
    <source>
        <dbReference type="EMBL" id="KAL1406593.1"/>
    </source>
</evidence>
<dbReference type="RefSeq" id="XP_069206537.1">
    <property type="nucleotide sequence ID" value="XM_069356696.1"/>
</dbReference>
<accession>A0ABR3PWV7</accession>
<gene>
    <name evidence="2" type="ORF">Q8F55_008299</name>
</gene>
<keyword evidence="3" id="KW-1185">Reference proteome</keyword>
<feature type="region of interest" description="Disordered" evidence="1">
    <location>
        <begin position="1"/>
        <end position="31"/>
    </location>
</feature>
<dbReference type="EMBL" id="JBBXJM010000006">
    <property type="protein sequence ID" value="KAL1406593.1"/>
    <property type="molecule type" value="Genomic_DNA"/>
</dbReference>
<proteinExistence type="predicted"/>
<reference evidence="2 3" key="1">
    <citation type="submission" date="2023-08" db="EMBL/GenBank/DDBJ databases">
        <title>Annotated Genome Sequence of Vanrija albida AlHP1.</title>
        <authorList>
            <person name="Herzog R."/>
        </authorList>
    </citation>
    <scope>NUCLEOTIDE SEQUENCE [LARGE SCALE GENOMIC DNA]</scope>
    <source>
        <strain evidence="2 3">AlHP1</strain>
    </source>
</reference>
<dbReference type="GeneID" id="95989342"/>
<protein>
    <submittedName>
        <fullName evidence="2">Uncharacterized protein</fullName>
    </submittedName>
</protein>
<evidence type="ECO:0000313" key="3">
    <source>
        <dbReference type="Proteomes" id="UP001565368"/>
    </source>
</evidence>
<evidence type="ECO:0000256" key="1">
    <source>
        <dbReference type="SAM" id="MobiDB-lite"/>
    </source>
</evidence>
<dbReference type="Proteomes" id="UP001565368">
    <property type="component" value="Unassembled WGS sequence"/>
</dbReference>
<comment type="caution">
    <text evidence="2">The sequence shown here is derived from an EMBL/GenBank/DDBJ whole genome shotgun (WGS) entry which is preliminary data.</text>
</comment>
<name>A0ABR3PWV7_9TREE</name>